<comment type="caution">
    <text evidence="1">The sequence shown here is derived from an EMBL/GenBank/DDBJ whole genome shotgun (WGS) entry which is preliminary data.</text>
</comment>
<organism evidence="1 2">
    <name type="scientific">Hypoxylon rubiginosum</name>
    <dbReference type="NCBI Taxonomy" id="110542"/>
    <lineage>
        <taxon>Eukaryota</taxon>
        <taxon>Fungi</taxon>
        <taxon>Dikarya</taxon>
        <taxon>Ascomycota</taxon>
        <taxon>Pezizomycotina</taxon>
        <taxon>Sordariomycetes</taxon>
        <taxon>Xylariomycetidae</taxon>
        <taxon>Xylariales</taxon>
        <taxon>Hypoxylaceae</taxon>
        <taxon>Hypoxylon</taxon>
    </lineage>
</organism>
<name>A0ACB9YU91_9PEZI</name>
<evidence type="ECO:0000313" key="2">
    <source>
        <dbReference type="Proteomes" id="UP001497700"/>
    </source>
</evidence>
<dbReference type="EMBL" id="MU393517">
    <property type="protein sequence ID" value="KAI4862817.1"/>
    <property type="molecule type" value="Genomic_DNA"/>
</dbReference>
<accession>A0ACB9YU91</accession>
<gene>
    <name evidence="1" type="ORF">F4820DRAFT_428976</name>
</gene>
<keyword evidence="2" id="KW-1185">Reference proteome</keyword>
<dbReference type="Proteomes" id="UP001497700">
    <property type="component" value="Unassembled WGS sequence"/>
</dbReference>
<proteinExistence type="predicted"/>
<protein>
    <submittedName>
        <fullName evidence="1">Uncharacterized protein</fullName>
    </submittedName>
</protein>
<reference evidence="1 2" key="1">
    <citation type="journal article" date="2022" name="New Phytol.">
        <title>Ecological generalism drives hyperdiversity of secondary metabolite gene clusters in xylarialean endophytes.</title>
        <authorList>
            <person name="Franco M.E.E."/>
            <person name="Wisecaver J.H."/>
            <person name="Arnold A.E."/>
            <person name="Ju Y.M."/>
            <person name="Slot J.C."/>
            <person name="Ahrendt S."/>
            <person name="Moore L.P."/>
            <person name="Eastman K.E."/>
            <person name="Scott K."/>
            <person name="Konkel Z."/>
            <person name="Mondo S.J."/>
            <person name="Kuo A."/>
            <person name="Hayes R.D."/>
            <person name="Haridas S."/>
            <person name="Andreopoulos B."/>
            <person name="Riley R."/>
            <person name="LaButti K."/>
            <person name="Pangilinan J."/>
            <person name="Lipzen A."/>
            <person name="Amirebrahimi M."/>
            <person name="Yan J."/>
            <person name="Adam C."/>
            <person name="Keymanesh K."/>
            <person name="Ng V."/>
            <person name="Louie K."/>
            <person name="Northen T."/>
            <person name="Drula E."/>
            <person name="Henrissat B."/>
            <person name="Hsieh H.M."/>
            <person name="Youens-Clark K."/>
            <person name="Lutzoni F."/>
            <person name="Miadlikowska J."/>
            <person name="Eastwood D.C."/>
            <person name="Hamelin R.C."/>
            <person name="Grigoriev I.V."/>
            <person name="U'Ren J.M."/>
        </authorList>
    </citation>
    <scope>NUCLEOTIDE SEQUENCE [LARGE SCALE GENOMIC DNA]</scope>
    <source>
        <strain evidence="1 2">CBS 119005</strain>
    </source>
</reference>
<evidence type="ECO:0000313" key="1">
    <source>
        <dbReference type="EMBL" id="KAI4862817.1"/>
    </source>
</evidence>
<sequence length="185" mass="21310">MWTESSVSWLWSEFKELYTPTEDMLILSSAFSIVVSVILEALTMLVLRHKLKRTKLWLRYMLYTIFSANSVLAFVAFLYTSPDDHMLDEGPSGYITTGKQNIYPGEDVLNMETWGVGVAHVALDESGSRCGRWVVSRSLSLLISIFSTVLLLTAWMDFREQDRRELYYIKLSEEPLEEKDGFLDV</sequence>